<dbReference type="EMBL" id="QMAP01000002">
    <property type="protein sequence ID" value="RXI49990.1"/>
    <property type="molecule type" value="Genomic_DNA"/>
</dbReference>
<sequence length="126" mass="14685">MVVSDLTYINVTGKWHYICLLINPFNGEIVGYSADTKKDAELVYEAFMSLTKVEIFHTDRGNEFKNKIIDEVLKAFEIKRSLSKKGYPYDIAVAEAGYKIIKTEFVFNRTFKNLEELKRELKNYVL</sequence>
<dbReference type="InterPro" id="IPR001584">
    <property type="entry name" value="Integrase_cat-core"/>
</dbReference>
<feature type="domain" description="Integrase catalytic" evidence="1">
    <location>
        <begin position="1"/>
        <end position="126"/>
    </location>
</feature>
<dbReference type="InterPro" id="IPR050900">
    <property type="entry name" value="Transposase_IS3/IS150/IS904"/>
</dbReference>
<dbReference type="Gene3D" id="3.30.420.10">
    <property type="entry name" value="Ribonuclease H-like superfamily/Ribonuclease H"/>
    <property type="match status" value="1"/>
</dbReference>
<dbReference type="GO" id="GO:0003676">
    <property type="term" value="F:nucleic acid binding"/>
    <property type="evidence" value="ECO:0007669"/>
    <property type="project" value="InterPro"/>
</dbReference>
<dbReference type="Proteomes" id="UP000290921">
    <property type="component" value="Unassembled WGS sequence"/>
</dbReference>
<dbReference type="SUPFAM" id="SSF53098">
    <property type="entry name" value="Ribonuclease H-like"/>
    <property type="match status" value="1"/>
</dbReference>
<reference evidence="2 3" key="1">
    <citation type="submission" date="2018-06" db="EMBL/GenBank/DDBJ databases">
        <title>Genome conservation of Clostridium tetani.</title>
        <authorList>
            <person name="Bruggemann H."/>
            <person name="Popoff M.R."/>
        </authorList>
    </citation>
    <scope>NUCLEOTIDE SEQUENCE [LARGE SCALE GENOMIC DNA]</scope>
    <source>
        <strain evidence="2 3">2017.061</strain>
    </source>
</reference>
<dbReference type="InterPro" id="IPR036397">
    <property type="entry name" value="RNaseH_sf"/>
</dbReference>
<gene>
    <name evidence="2" type="ORF">DP130_03145</name>
</gene>
<evidence type="ECO:0000313" key="2">
    <source>
        <dbReference type="EMBL" id="RXI49990.1"/>
    </source>
</evidence>
<dbReference type="AlphaFoldDB" id="A0A4Q0VGA7"/>
<accession>A0A4Q0VGA7</accession>
<name>A0A4Q0VGA7_CLOTA</name>
<comment type="caution">
    <text evidence="2">The sequence shown here is derived from an EMBL/GenBank/DDBJ whole genome shotgun (WGS) entry which is preliminary data.</text>
</comment>
<dbReference type="GO" id="GO:0015074">
    <property type="term" value="P:DNA integration"/>
    <property type="evidence" value="ECO:0007669"/>
    <property type="project" value="InterPro"/>
</dbReference>
<dbReference type="Pfam" id="PF13333">
    <property type="entry name" value="rve_2"/>
    <property type="match status" value="1"/>
</dbReference>
<dbReference type="Pfam" id="PF00665">
    <property type="entry name" value="rve"/>
    <property type="match status" value="1"/>
</dbReference>
<protein>
    <recommendedName>
        <fullName evidence="1">Integrase catalytic domain-containing protein</fullName>
    </recommendedName>
</protein>
<dbReference type="PANTHER" id="PTHR46889:SF4">
    <property type="entry name" value="TRANSPOSASE INSO FOR INSERTION SEQUENCE ELEMENT IS911B-RELATED"/>
    <property type="match status" value="1"/>
</dbReference>
<proteinExistence type="predicted"/>
<dbReference type="PROSITE" id="PS50994">
    <property type="entry name" value="INTEGRASE"/>
    <property type="match status" value="1"/>
</dbReference>
<dbReference type="InterPro" id="IPR012337">
    <property type="entry name" value="RNaseH-like_sf"/>
</dbReference>
<evidence type="ECO:0000259" key="1">
    <source>
        <dbReference type="PROSITE" id="PS50994"/>
    </source>
</evidence>
<evidence type="ECO:0000313" key="3">
    <source>
        <dbReference type="Proteomes" id="UP000290921"/>
    </source>
</evidence>
<dbReference type="PANTHER" id="PTHR46889">
    <property type="entry name" value="TRANSPOSASE INSF FOR INSERTION SEQUENCE IS3B-RELATED"/>
    <property type="match status" value="1"/>
</dbReference>
<organism evidence="2 3">
    <name type="scientific">Clostridium tetani</name>
    <dbReference type="NCBI Taxonomy" id="1513"/>
    <lineage>
        <taxon>Bacteria</taxon>
        <taxon>Bacillati</taxon>
        <taxon>Bacillota</taxon>
        <taxon>Clostridia</taxon>
        <taxon>Eubacteriales</taxon>
        <taxon>Clostridiaceae</taxon>
        <taxon>Clostridium</taxon>
    </lineage>
</organism>